<gene>
    <name evidence="1" type="ORF">SAMN06295937_101175</name>
</gene>
<evidence type="ECO:0008006" key="3">
    <source>
        <dbReference type="Google" id="ProtNLM"/>
    </source>
</evidence>
<evidence type="ECO:0000313" key="2">
    <source>
        <dbReference type="Proteomes" id="UP000190044"/>
    </source>
</evidence>
<dbReference type="EMBL" id="FUYP01000011">
    <property type="protein sequence ID" value="SKB62391.1"/>
    <property type="molecule type" value="Genomic_DNA"/>
</dbReference>
<reference evidence="2" key="1">
    <citation type="submission" date="2017-02" db="EMBL/GenBank/DDBJ databases">
        <authorList>
            <person name="Varghese N."/>
            <person name="Submissions S."/>
        </authorList>
    </citation>
    <scope>NUCLEOTIDE SEQUENCE [LARGE SCALE GENOMIC DNA]</scope>
    <source>
        <strain evidence="2">R11H</strain>
    </source>
</reference>
<dbReference type="OrthoDB" id="8482055at2"/>
<proteinExistence type="predicted"/>
<name>A0A1T5CSU0_9SPHN</name>
<accession>A0A1T5CSU0</accession>
<dbReference type="Proteomes" id="UP000190044">
    <property type="component" value="Unassembled WGS sequence"/>
</dbReference>
<keyword evidence="2" id="KW-1185">Reference proteome</keyword>
<dbReference type="RefSeq" id="WP_079638680.1">
    <property type="nucleotide sequence ID" value="NZ_FUYP01000011.1"/>
</dbReference>
<sequence length="140" mass="14597">MAYNPNSVVNYTFSFEDFVFTYALAAGTTAADVGKAVELDTSAAGKVKLATDDAAVFGRLETFEDRGNGLLVGAVSRKFRTKLPVKDGLAGNEVPGLGDTVVGAGAGEVKALEDGTSKTPDQNVNTVIEVGTDFVIVEKF</sequence>
<evidence type="ECO:0000313" key="1">
    <source>
        <dbReference type="EMBL" id="SKB62391.1"/>
    </source>
</evidence>
<protein>
    <recommendedName>
        <fullName evidence="3">Bacteriophage lambda head decoration protein D</fullName>
    </recommendedName>
</protein>
<dbReference type="AlphaFoldDB" id="A0A1T5CSU0"/>
<organism evidence="1 2">
    <name type="scientific">Sphingopyxis flava</name>
    <dbReference type="NCBI Taxonomy" id="1507287"/>
    <lineage>
        <taxon>Bacteria</taxon>
        <taxon>Pseudomonadati</taxon>
        <taxon>Pseudomonadota</taxon>
        <taxon>Alphaproteobacteria</taxon>
        <taxon>Sphingomonadales</taxon>
        <taxon>Sphingomonadaceae</taxon>
        <taxon>Sphingopyxis</taxon>
    </lineage>
</organism>